<feature type="domain" description="AMP-dependent synthetase/ligase" evidence="2">
    <location>
        <begin position="241"/>
        <end position="311"/>
    </location>
</feature>
<dbReference type="GO" id="GO:0030497">
    <property type="term" value="P:fatty acid elongation"/>
    <property type="evidence" value="ECO:0007669"/>
    <property type="project" value="TreeGrafter"/>
</dbReference>
<dbReference type="Gene3D" id="3.40.50.12780">
    <property type="entry name" value="N-terminal domain of ligase-like"/>
    <property type="match status" value="1"/>
</dbReference>
<dbReference type="Proteomes" id="UP000236333">
    <property type="component" value="Unassembled WGS sequence"/>
</dbReference>
<evidence type="ECO:0000313" key="4">
    <source>
        <dbReference type="Proteomes" id="UP000236333"/>
    </source>
</evidence>
<accession>A0A2J8A0Q6</accession>
<proteinExistence type="predicted"/>
<dbReference type="PANTHER" id="PTHR43813:SF1">
    <property type="entry name" value="ACYL-ACTIVATING ENZYME 16, CHLOROPLASTIC-RELATED"/>
    <property type="match status" value="1"/>
</dbReference>
<dbReference type="InterPro" id="IPR042099">
    <property type="entry name" value="ANL_N_sf"/>
</dbReference>
<evidence type="ECO:0000256" key="1">
    <source>
        <dbReference type="SAM" id="MobiDB-lite"/>
    </source>
</evidence>
<reference evidence="3 4" key="1">
    <citation type="journal article" date="2017" name="Mol. Biol. Evol.">
        <title>The 4-celled Tetrabaena socialis nuclear genome reveals the essential components for genetic control of cell number at the origin of multicellularity in the volvocine lineage.</title>
        <authorList>
            <person name="Featherston J."/>
            <person name="Arakaki Y."/>
            <person name="Hanschen E.R."/>
            <person name="Ferris P.J."/>
            <person name="Michod R.E."/>
            <person name="Olson B.J.S.C."/>
            <person name="Nozaki H."/>
            <person name="Durand P.M."/>
        </authorList>
    </citation>
    <scope>NUCLEOTIDE SEQUENCE [LARGE SCALE GENOMIC DNA]</scope>
    <source>
        <strain evidence="3 4">NIES-571</strain>
    </source>
</reference>
<dbReference type="GO" id="GO:0008922">
    <property type="term" value="F:long-chain fatty acid [acyl-carrier-protein] ligase activity"/>
    <property type="evidence" value="ECO:0007669"/>
    <property type="project" value="TreeGrafter"/>
</dbReference>
<comment type="caution">
    <text evidence="3">The sequence shown here is derived from an EMBL/GenBank/DDBJ whole genome shotgun (WGS) entry which is preliminary data.</text>
</comment>
<dbReference type="PROSITE" id="PS00455">
    <property type="entry name" value="AMP_BINDING"/>
    <property type="match status" value="1"/>
</dbReference>
<dbReference type="GO" id="GO:0009507">
    <property type="term" value="C:chloroplast"/>
    <property type="evidence" value="ECO:0007669"/>
    <property type="project" value="TreeGrafter"/>
</dbReference>
<gene>
    <name evidence="3" type="ORF">TSOC_007560</name>
</gene>
<evidence type="ECO:0000313" key="3">
    <source>
        <dbReference type="EMBL" id="PNH06111.1"/>
    </source>
</evidence>
<dbReference type="InterPro" id="IPR020845">
    <property type="entry name" value="AMP-binding_CS"/>
</dbReference>
<dbReference type="AlphaFoldDB" id="A0A2J8A0Q6"/>
<dbReference type="OrthoDB" id="1700726at2759"/>
<feature type="region of interest" description="Disordered" evidence="1">
    <location>
        <begin position="1"/>
        <end position="21"/>
    </location>
</feature>
<name>A0A2J8A0Q6_9CHLO</name>
<sequence length="457" mass="48411">MQQSVPATSARPGGLPHRRATACASPRLRPPARRGVALRVAQVERRPAPGPFALLQGFLPDAAAAADRQAVKDRESRRAHLVSGGVESLTTLTDIWERNAELYGDLLAVRDPHHEGSPDMTFRAGSPGCEGYSVGVASLRKLGSWSAQQRMGSSKRAAAGARLAAGQLYESMQDMAAGLQRLGVRQHDKEGNPLSALRFIVLLYGDPTPAHAAALPPRCPLLPYAAVLAEGAAVRAAGGFRPVAVAPGDLATLVYTSGTTGHPKGVMLSHANLSYQVRALSHFLPVQPGEAVLSLLPPWHIYERSCSYFVLSDLGWVAPRGVPGSAAAGQLVLCGRAKDTIVLSSGKNVEPQAVEDAAAASPLVKHVLLLGQDALAGVAEGALPPAQLEARLMEEVARLNAARPDYHPFDHIAHIAVLRTPLSPEDGTLTRTLKPRRPEIMKRYGAAAEGLLKRLRG</sequence>
<dbReference type="InterPro" id="IPR000873">
    <property type="entry name" value="AMP-dep_synth/lig_dom"/>
</dbReference>
<dbReference type="InterPro" id="IPR052987">
    <property type="entry name" value="Chloroplast_AMP-bd_Enzymes"/>
</dbReference>
<dbReference type="PANTHER" id="PTHR43813">
    <property type="entry name" value="ACYL-ACTIVATING ENZYME 16, CHLOROPLASTIC-RELATED"/>
    <property type="match status" value="1"/>
</dbReference>
<dbReference type="EMBL" id="PGGS01000258">
    <property type="protein sequence ID" value="PNH06111.1"/>
    <property type="molecule type" value="Genomic_DNA"/>
</dbReference>
<dbReference type="Pfam" id="PF00501">
    <property type="entry name" value="AMP-binding"/>
    <property type="match status" value="1"/>
</dbReference>
<dbReference type="SUPFAM" id="SSF56801">
    <property type="entry name" value="Acetyl-CoA synthetase-like"/>
    <property type="match status" value="2"/>
</dbReference>
<dbReference type="Pfam" id="PF23562">
    <property type="entry name" value="AMP-binding_C_3"/>
    <property type="match status" value="1"/>
</dbReference>
<organism evidence="3 4">
    <name type="scientific">Tetrabaena socialis</name>
    <dbReference type="NCBI Taxonomy" id="47790"/>
    <lineage>
        <taxon>Eukaryota</taxon>
        <taxon>Viridiplantae</taxon>
        <taxon>Chlorophyta</taxon>
        <taxon>core chlorophytes</taxon>
        <taxon>Chlorophyceae</taxon>
        <taxon>CS clade</taxon>
        <taxon>Chlamydomonadales</taxon>
        <taxon>Tetrabaenaceae</taxon>
        <taxon>Tetrabaena</taxon>
    </lineage>
</organism>
<keyword evidence="4" id="KW-1185">Reference proteome</keyword>
<evidence type="ECO:0000259" key="2">
    <source>
        <dbReference type="Pfam" id="PF00501"/>
    </source>
</evidence>
<protein>
    <submittedName>
        <fullName evidence="3">Putative acyl-activating enzyme 16, chloroplastic</fullName>
    </submittedName>
</protein>